<evidence type="ECO:0000313" key="3">
    <source>
        <dbReference type="Proteomes" id="UP001165962"/>
    </source>
</evidence>
<name>A0ABX0J753_9BACL</name>
<evidence type="ECO:0000259" key="1">
    <source>
        <dbReference type="Pfam" id="PF01261"/>
    </source>
</evidence>
<accession>A0ABX0J753</accession>
<dbReference type="Pfam" id="PF01261">
    <property type="entry name" value="AP_endonuc_2"/>
    <property type="match status" value="1"/>
</dbReference>
<sequence>MNGLGNGQREWTMEEKFEKIAEAGFTGILGALPQPHEAAQWRKLLDQYNLSFGITSFPYKREDLIPILKHAKDFGVQYINSQVMDSFVIDEEAVTLLKELTEEAAAQGVPYFVETHRGRVTQDLLRTVEYVKAIPDLRLTIDLSHYVVAGEMVGSLEKVEPLFDSLLRRTSSIHARVSNGEQVQVDIGPNGEHPMVPSFMRWWIQGITYWLQQAKTSDILPFVIELGPPSYSITTNNFHSNKQEISDRWQQALVLKSIAEKAWHQAQAQSFN</sequence>
<keyword evidence="3" id="KW-1185">Reference proteome</keyword>
<dbReference type="Proteomes" id="UP001165962">
    <property type="component" value="Unassembled WGS sequence"/>
</dbReference>
<dbReference type="EMBL" id="JAAOIW010000003">
    <property type="protein sequence ID" value="NHN29889.1"/>
    <property type="molecule type" value="Genomic_DNA"/>
</dbReference>
<comment type="caution">
    <text evidence="2">The sequence shown here is derived from an EMBL/GenBank/DDBJ whole genome shotgun (WGS) entry which is preliminary data.</text>
</comment>
<dbReference type="SUPFAM" id="SSF51658">
    <property type="entry name" value="Xylose isomerase-like"/>
    <property type="match status" value="1"/>
</dbReference>
<dbReference type="InterPro" id="IPR036237">
    <property type="entry name" value="Xyl_isomerase-like_sf"/>
</dbReference>
<proteinExistence type="predicted"/>
<evidence type="ECO:0000313" key="2">
    <source>
        <dbReference type="EMBL" id="NHN29889.1"/>
    </source>
</evidence>
<dbReference type="InterPro" id="IPR013022">
    <property type="entry name" value="Xyl_isomerase-like_TIM-brl"/>
</dbReference>
<feature type="domain" description="Xylose isomerase-like TIM barrel" evidence="1">
    <location>
        <begin position="17"/>
        <end position="163"/>
    </location>
</feature>
<organism evidence="2 3">
    <name type="scientific">Paenibacillus agricola</name>
    <dbReference type="NCBI Taxonomy" id="2716264"/>
    <lineage>
        <taxon>Bacteria</taxon>
        <taxon>Bacillati</taxon>
        <taxon>Bacillota</taxon>
        <taxon>Bacilli</taxon>
        <taxon>Bacillales</taxon>
        <taxon>Paenibacillaceae</taxon>
        <taxon>Paenibacillus</taxon>
    </lineage>
</organism>
<reference evidence="2" key="1">
    <citation type="submission" date="2020-03" db="EMBL/GenBank/DDBJ databases">
        <title>Draft sequencing of Paenibacilllus sp. S3N08.</title>
        <authorList>
            <person name="Kim D.-U."/>
        </authorList>
    </citation>
    <scope>NUCLEOTIDE SEQUENCE</scope>
    <source>
        <strain evidence="2">S3N08</strain>
    </source>
</reference>
<gene>
    <name evidence="2" type="ORF">G9U52_08580</name>
</gene>
<protein>
    <submittedName>
        <fullName evidence="2">TIM barrel protein</fullName>
    </submittedName>
</protein>
<dbReference type="Gene3D" id="3.20.20.150">
    <property type="entry name" value="Divalent-metal-dependent TIM barrel enzymes"/>
    <property type="match status" value="1"/>
</dbReference>